<sequence>MTVETAATSLAPLLSGLDARLPALTALYEDLHAHPELSFQEFRTAGVVAGQLRAQGWEVTEGVAGTGVVGVLANGPGPVVLLRADMDALPVKEETGLSYASTATGTDPDGNEVPVMHACGHDMHVTCLLGATDLLAAHRAGWHGTVVAVFQPAEEVGGAPAMIEDGFLDRFPRAEVCLGQHVAPAPVGFLGTRPGPVMAASDSLRVTLFGRGGHGSSPETAVDPVVMAAAVVMRLQTVVSREIGASQTGVVTVGSLHAGTKENIIPDTAELRINIRSTTPAVRDRILAAVTRIVRAEAAASGAPKEPEFAPINSFPVTVNDPAATAVVQRALTEVLGEGRVFTLPQAITGSEDFGVFGTALGVPSVFWHFGGADPALYAGVDPDSLLEDGLPDTVPANHSPHFAPVPGPTIPLGVTALLAAAAPWLTKPTGTAGSTDTAESTDTADTAESSESAVEASGL</sequence>
<dbReference type="InterPro" id="IPR036264">
    <property type="entry name" value="Bact_exopeptidase_dim_dom"/>
</dbReference>
<dbReference type="InterPro" id="IPR011650">
    <property type="entry name" value="Peptidase_M20_dimer"/>
</dbReference>
<dbReference type="SUPFAM" id="SSF53187">
    <property type="entry name" value="Zn-dependent exopeptidases"/>
    <property type="match status" value="1"/>
</dbReference>
<protein>
    <submittedName>
        <fullName evidence="3">Amidohydrolase</fullName>
    </submittedName>
</protein>
<evidence type="ECO:0000313" key="4">
    <source>
        <dbReference type="Proteomes" id="UP001622594"/>
    </source>
</evidence>
<feature type="region of interest" description="Disordered" evidence="1">
    <location>
        <begin position="429"/>
        <end position="460"/>
    </location>
</feature>
<dbReference type="RefSeq" id="WP_398435933.1">
    <property type="nucleotide sequence ID" value="NZ_CP108188.1"/>
</dbReference>
<organism evidence="3 4">
    <name type="scientific">Streptomyces zaomyceticus</name>
    <dbReference type="NCBI Taxonomy" id="68286"/>
    <lineage>
        <taxon>Bacteria</taxon>
        <taxon>Bacillati</taxon>
        <taxon>Actinomycetota</taxon>
        <taxon>Actinomycetes</taxon>
        <taxon>Kitasatosporales</taxon>
        <taxon>Streptomycetaceae</taxon>
        <taxon>Streptomyces</taxon>
    </lineage>
</organism>
<dbReference type="Pfam" id="PF07687">
    <property type="entry name" value="M20_dimer"/>
    <property type="match status" value="1"/>
</dbReference>
<dbReference type="Proteomes" id="UP001622594">
    <property type="component" value="Chromosome"/>
</dbReference>
<evidence type="ECO:0000259" key="2">
    <source>
        <dbReference type="Pfam" id="PF07687"/>
    </source>
</evidence>
<feature type="domain" description="Peptidase M20 dimerisation" evidence="2">
    <location>
        <begin position="203"/>
        <end position="299"/>
    </location>
</feature>
<dbReference type="InterPro" id="IPR017439">
    <property type="entry name" value="Amidohydrolase"/>
</dbReference>
<accession>A0ABZ1L934</accession>
<proteinExistence type="predicted"/>
<dbReference type="Pfam" id="PF01546">
    <property type="entry name" value="Peptidase_M20"/>
    <property type="match status" value="1"/>
</dbReference>
<gene>
    <name evidence="3" type="ORF">OG814_08875</name>
</gene>
<dbReference type="PANTHER" id="PTHR11014">
    <property type="entry name" value="PEPTIDASE M20 FAMILY MEMBER"/>
    <property type="match status" value="1"/>
</dbReference>
<keyword evidence="4" id="KW-1185">Reference proteome</keyword>
<feature type="compositionally biased region" description="Low complexity" evidence="1">
    <location>
        <begin position="430"/>
        <end position="460"/>
    </location>
</feature>
<dbReference type="InterPro" id="IPR002933">
    <property type="entry name" value="Peptidase_M20"/>
</dbReference>
<dbReference type="NCBIfam" id="TIGR01891">
    <property type="entry name" value="amidohydrolases"/>
    <property type="match status" value="1"/>
</dbReference>
<evidence type="ECO:0000313" key="3">
    <source>
        <dbReference type="EMBL" id="WTR69355.1"/>
    </source>
</evidence>
<dbReference type="Gene3D" id="3.40.630.10">
    <property type="entry name" value="Zn peptidases"/>
    <property type="match status" value="1"/>
</dbReference>
<dbReference type="SUPFAM" id="SSF55031">
    <property type="entry name" value="Bacterial exopeptidase dimerisation domain"/>
    <property type="match status" value="1"/>
</dbReference>
<dbReference type="Gene3D" id="3.30.70.360">
    <property type="match status" value="1"/>
</dbReference>
<name>A0ABZ1L934_9ACTN</name>
<dbReference type="PANTHER" id="PTHR11014:SF63">
    <property type="entry name" value="METALLOPEPTIDASE, PUTATIVE (AFU_ORTHOLOGUE AFUA_6G09600)-RELATED"/>
    <property type="match status" value="1"/>
</dbReference>
<evidence type="ECO:0000256" key="1">
    <source>
        <dbReference type="SAM" id="MobiDB-lite"/>
    </source>
</evidence>
<dbReference type="EMBL" id="CP108188">
    <property type="protein sequence ID" value="WTR69355.1"/>
    <property type="molecule type" value="Genomic_DNA"/>
</dbReference>
<reference evidence="3 4" key="1">
    <citation type="submission" date="2022-10" db="EMBL/GenBank/DDBJ databases">
        <title>The complete genomes of actinobacterial strains from the NBC collection.</title>
        <authorList>
            <person name="Joergensen T.S."/>
            <person name="Alvarez Arevalo M."/>
            <person name="Sterndorff E.B."/>
            <person name="Faurdal D."/>
            <person name="Vuksanovic O."/>
            <person name="Mourched A.-S."/>
            <person name="Charusanti P."/>
            <person name="Shaw S."/>
            <person name="Blin K."/>
            <person name="Weber T."/>
        </authorList>
    </citation>
    <scope>NUCLEOTIDE SEQUENCE [LARGE SCALE GENOMIC DNA]</scope>
    <source>
        <strain evidence="3 4">NBC_00123</strain>
    </source>
</reference>